<dbReference type="Gramene" id="Al_scaffold_0005_839">
    <property type="protein sequence ID" value="Al_scaffold_0005_839"/>
    <property type="gene ID" value="Al_scaffold_0005_839"/>
</dbReference>
<dbReference type="Proteomes" id="UP000008694">
    <property type="component" value="Unassembled WGS sequence"/>
</dbReference>
<sequence length="171" mass="19814">MLQTFELIKNLFGGGAISLKNSDKLKARWTVEERGGPVEERAGPVEERYGPVEEGTRPVEERSGTVEKRDGPMEERTLELKVRKQLMTPTSHNYLNSCLSSPHWFYDNEEPKMVLVKIWKQRWFPSKITRKTTSKEKCIIRYVQAVSVFKTFGSKNFRMISCLLGLNLMQK</sequence>
<keyword evidence="3" id="KW-1185">Reference proteome</keyword>
<dbReference type="EMBL" id="GL348717">
    <property type="protein sequence ID" value="EFH51755.1"/>
    <property type="molecule type" value="Genomic_DNA"/>
</dbReference>
<evidence type="ECO:0000313" key="2">
    <source>
        <dbReference type="EMBL" id="EFH51755.1"/>
    </source>
</evidence>
<name>D7LNV0_ARALL</name>
<evidence type="ECO:0000313" key="3">
    <source>
        <dbReference type="Proteomes" id="UP000008694"/>
    </source>
</evidence>
<feature type="region of interest" description="Disordered" evidence="1">
    <location>
        <begin position="36"/>
        <end position="73"/>
    </location>
</feature>
<gene>
    <name evidence="2" type="ORF">ARALYDRAFT_664804</name>
</gene>
<accession>D7LNV0</accession>
<dbReference type="HOGENOM" id="CLU_1565001_0_0_1"/>
<organism evidence="3">
    <name type="scientific">Arabidopsis lyrata subsp. lyrata</name>
    <name type="common">Lyre-leaved rock-cress</name>
    <dbReference type="NCBI Taxonomy" id="81972"/>
    <lineage>
        <taxon>Eukaryota</taxon>
        <taxon>Viridiplantae</taxon>
        <taxon>Streptophyta</taxon>
        <taxon>Embryophyta</taxon>
        <taxon>Tracheophyta</taxon>
        <taxon>Spermatophyta</taxon>
        <taxon>Magnoliopsida</taxon>
        <taxon>eudicotyledons</taxon>
        <taxon>Gunneridae</taxon>
        <taxon>Pentapetalae</taxon>
        <taxon>rosids</taxon>
        <taxon>malvids</taxon>
        <taxon>Brassicales</taxon>
        <taxon>Brassicaceae</taxon>
        <taxon>Camelineae</taxon>
        <taxon>Arabidopsis</taxon>
    </lineage>
</organism>
<reference evidence="3" key="1">
    <citation type="journal article" date="2011" name="Nat. Genet.">
        <title>The Arabidopsis lyrata genome sequence and the basis of rapid genome size change.</title>
        <authorList>
            <person name="Hu T.T."/>
            <person name="Pattyn P."/>
            <person name="Bakker E.G."/>
            <person name="Cao J."/>
            <person name="Cheng J.-F."/>
            <person name="Clark R.M."/>
            <person name="Fahlgren N."/>
            <person name="Fawcett J.A."/>
            <person name="Grimwood J."/>
            <person name="Gundlach H."/>
            <person name="Haberer G."/>
            <person name="Hollister J.D."/>
            <person name="Ossowski S."/>
            <person name="Ottilar R.P."/>
            <person name="Salamov A.A."/>
            <person name="Schneeberger K."/>
            <person name="Spannagl M."/>
            <person name="Wang X."/>
            <person name="Yang L."/>
            <person name="Nasrallah M.E."/>
            <person name="Bergelson J."/>
            <person name="Carrington J.C."/>
            <person name="Gaut B.S."/>
            <person name="Schmutz J."/>
            <person name="Mayer K.F.X."/>
            <person name="Van de Peer Y."/>
            <person name="Grigoriev I.V."/>
            <person name="Nordborg M."/>
            <person name="Weigel D."/>
            <person name="Guo Y.-L."/>
        </authorList>
    </citation>
    <scope>NUCLEOTIDE SEQUENCE [LARGE SCALE GENOMIC DNA]</scope>
    <source>
        <strain evidence="3">cv. MN47</strain>
    </source>
</reference>
<proteinExistence type="predicted"/>
<protein>
    <submittedName>
        <fullName evidence="2">Predicted protein</fullName>
    </submittedName>
</protein>
<evidence type="ECO:0000256" key="1">
    <source>
        <dbReference type="SAM" id="MobiDB-lite"/>
    </source>
</evidence>
<dbReference type="AlphaFoldDB" id="D7LNV0"/>